<dbReference type="KEGG" id="hdn:Hden_0859"/>
<keyword evidence="1" id="KW-0732">Signal</keyword>
<reference evidence="3" key="1">
    <citation type="journal article" date="2011" name="J. Bacteriol.">
        <title>Genome sequences of eight morphologically diverse alphaproteobacteria.</title>
        <authorList>
            <consortium name="US DOE Joint Genome Institute"/>
            <person name="Brown P.J."/>
            <person name="Kysela D.T."/>
            <person name="Buechlein A."/>
            <person name="Hemmerich C."/>
            <person name="Brun Y.V."/>
        </authorList>
    </citation>
    <scope>NUCLEOTIDE SEQUENCE [LARGE SCALE GENOMIC DNA]</scope>
    <source>
        <strain evidence="3">ATCC 51888 / DSM 1869 / NCIB 11706 / TK 0415</strain>
    </source>
</reference>
<gene>
    <name evidence="2" type="ordered locus">Hden_0859</name>
</gene>
<dbReference type="HOGENOM" id="CLU_169585_0_0_5"/>
<evidence type="ECO:0000313" key="2">
    <source>
        <dbReference type="EMBL" id="ADJ22676.1"/>
    </source>
</evidence>
<evidence type="ECO:0008006" key="4">
    <source>
        <dbReference type="Google" id="ProtNLM"/>
    </source>
</evidence>
<name>D8JU86_HYPDA</name>
<accession>D8JU86</accession>
<dbReference type="STRING" id="582899.Hden_0859"/>
<dbReference type="AlphaFoldDB" id="D8JU86"/>
<sequence length="86" mass="9345" precursor="true">MKKSETVLAAAVAACAAFFLTAPAMAYSAKVRNACAGDYQNFCAQYAPNSTELRRCFESNRKGLTRTCVTALVDAGEVPAKYRKKR</sequence>
<dbReference type="EMBL" id="CP002083">
    <property type="protein sequence ID" value="ADJ22676.1"/>
    <property type="molecule type" value="Genomic_DNA"/>
</dbReference>
<feature type="chain" id="PRO_5003116271" description="Cysteine rich repeat protein" evidence="1">
    <location>
        <begin position="27"/>
        <end position="86"/>
    </location>
</feature>
<protein>
    <recommendedName>
        <fullName evidence="4">Cysteine rich repeat protein</fullName>
    </recommendedName>
</protein>
<evidence type="ECO:0000256" key="1">
    <source>
        <dbReference type="SAM" id="SignalP"/>
    </source>
</evidence>
<keyword evidence="3" id="KW-1185">Reference proteome</keyword>
<proteinExistence type="predicted"/>
<dbReference type="Proteomes" id="UP000002033">
    <property type="component" value="Chromosome"/>
</dbReference>
<organism evidence="2 3">
    <name type="scientific">Hyphomicrobium denitrificans (strain ATCC 51888 / DSM 1869 / NCIMB 11706 / TK 0415)</name>
    <dbReference type="NCBI Taxonomy" id="582899"/>
    <lineage>
        <taxon>Bacteria</taxon>
        <taxon>Pseudomonadati</taxon>
        <taxon>Pseudomonadota</taxon>
        <taxon>Alphaproteobacteria</taxon>
        <taxon>Hyphomicrobiales</taxon>
        <taxon>Hyphomicrobiaceae</taxon>
        <taxon>Hyphomicrobium</taxon>
    </lineage>
</organism>
<feature type="signal peptide" evidence="1">
    <location>
        <begin position="1"/>
        <end position="26"/>
    </location>
</feature>
<evidence type="ECO:0000313" key="3">
    <source>
        <dbReference type="Proteomes" id="UP000002033"/>
    </source>
</evidence>
<dbReference type="RefSeq" id="WP_013214891.1">
    <property type="nucleotide sequence ID" value="NC_014313.1"/>
</dbReference>